<organism evidence="2 3">
    <name type="scientific">Alternaria alternata</name>
    <name type="common">Alternaria rot fungus</name>
    <name type="synonym">Torula alternata</name>
    <dbReference type="NCBI Taxonomy" id="5599"/>
    <lineage>
        <taxon>Eukaryota</taxon>
        <taxon>Fungi</taxon>
        <taxon>Dikarya</taxon>
        <taxon>Ascomycota</taxon>
        <taxon>Pezizomycotina</taxon>
        <taxon>Dothideomycetes</taxon>
        <taxon>Pleosporomycetidae</taxon>
        <taxon>Pleosporales</taxon>
        <taxon>Pleosporineae</taxon>
        <taxon>Pleosporaceae</taxon>
        <taxon>Alternaria</taxon>
        <taxon>Alternaria sect. Alternaria</taxon>
        <taxon>Alternaria alternata complex</taxon>
    </lineage>
</organism>
<dbReference type="VEuPathDB" id="FungiDB:CC77DRAFT_1007808"/>
<dbReference type="KEGG" id="aalt:CC77DRAFT_1007808"/>
<name>A0A177DQN8_ALTAL</name>
<accession>A0A177DQN8</accession>
<feature type="coiled-coil region" evidence="1">
    <location>
        <begin position="249"/>
        <end position="283"/>
    </location>
</feature>
<dbReference type="Proteomes" id="UP000077248">
    <property type="component" value="Unassembled WGS sequence"/>
</dbReference>
<dbReference type="OMA" id="AVTRTWY"/>
<keyword evidence="3" id="KW-1185">Reference proteome</keyword>
<reference evidence="2 3" key="1">
    <citation type="submission" date="2016-05" db="EMBL/GenBank/DDBJ databases">
        <title>Comparative analysis of secretome profiles of manganese(II)-oxidizing ascomycete fungi.</title>
        <authorList>
            <consortium name="DOE Joint Genome Institute"/>
            <person name="Zeiner C.A."/>
            <person name="Purvine S.O."/>
            <person name="Zink E.M."/>
            <person name="Wu S."/>
            <person name="Pasa-Tolic L."/>
            <person name="Chaput D.L."/>
            <person name="Haridas S."/>
            <person name="Grigoriev I.V."/>
            <person name="Santelli C.M."/>
            <person name="Hansel C.M."/>
        </authorList>
    </citation>
    <scope>NUCLEOTIDE SEQUENCE [LARGE SCALE GENOMIC DNA]</scope>
    <source>
        <strain evidence="2 3">SRC1lrK2f</strain>
    </source>
</reference>
<keyword evidence="1" id="KW-0175">Coiled coil</keyword>
<gene>
    <name evidence="2" type="ORF">CC77DRAFT_1007808</name>
</gene>
<evidence type="ECO:0000313" key="2">
    <source>
        <dbReference type="EMBL" id="OAG21451.1"/>
    </source>
</evidence>
<dbReference type="RefSeq" id="XP_018386872.1">
    <property type="nucleotide sequence ID" value="XM_018523499.1"/>
</dbReference>
<dbReference type="AlphaFoldDB" id="A0A177DQN8"/>
<evidence type="ECO:0000313" key="3">
    <source>
        <dbReference type="Proteomes" id="UP000077248"/>
    </source>
</evidence>
<dbReference type="EMBL" id="KV441476">
    <property type="protein sequence ID" value="OAG21451.1"/>
    <property type="molecule type" value="Genomic_DNA"/>
</dbReference>
<sequence>MCDFSFLWVRLAYMWLFQQGQPDLSLLGEISSIQRDKDGICPNFNMEDTEVKKGGKPAVTRTWYSLRDPKTGSLVEEMTACSDCVAHINIIFPCLKRIFAPVADGQALLATCDLMTQGNGQQRCLEYVDKIASVAEITLETKTRDVTPLIDFVKKWAPVPVCQKGNSVKGEKQYCLSSMASEFTACEDCYLKHVEPLYSSSPRPAILSQFRAQEPHPGGFMCDLYSPRLQTYFTDACRTNDLSTFRQKIQARNNKMQELDIQLARMKQEFQQLKMQENMHMNQMRIAQSQARMASTQWTVSGWIGPPIDWSATNAQMAKASEKAMQAAIIQDNMTALEKEWNDHWK</sequence>
<protein>
    <submittedName>
        <fullName evidence="2">Uncharacterized protein</fullName>
    </submittedName>
</protein>
<proteinExistence type="predicted"/>
<dbReference type="GeneID" id="29109093"/>
<evidence type="ECO:0000256" key="1">
    <source>
        <dbReference type="SAM" id="Coils"/>
    </source>
</evidence>